<keyword evidence="1 3" id="KW-0808">Transferase</keyword>
<dbReference type="GO" id="GO:0009103">
    <property type="term" value="P:lipopolysaccharide biosynthetic process"/>
    <property type="evidence" value="ECO:0007669"/>
    <property type="project" value="TreeGrafter"/>
</dbReference>
<sequence>MLKVGYLAPVNPEVDRMAWSGTYYNTYHAIKSAGVDVKWIPYGSQGILFKGLTKFTSLVYKISYGKGSSTHSRMMSKIHELFINQKLVNSVDLLFVPGQIEMVVGLKTNKPIIYYTDGTFSKMINYYWFGFSSKAIKEGNLMEKLAVEKAKYNFRASDWAAKSTIEDYKANTQNTYVFPFGADVPDKINKARLPDYEHNGLKLLFSGKEWDRKGGDIAVAAANYLNSIGIRCKLYIVGMKSLPDKLKDKDFIKFIGYIDKNDPSEYKRYLDLYHECNAFILPTRAECAGLVFAEANAFGMPIFATETGGVTSYVLNDKNGYTLPLSAKGVDFGKCIERVYKNKEFKRLSNGSRDVYLNLTSWKAWSRHFKDFIERDFLSNDEK</sequence>
<dbReference type="InterPro" id="IPR001296">
    <property type="entry name" value="Glyco_trans_1"/>
</dbReference>
<evidence type="ECO:0000259" key="2">
    <source>
        <dbReference type="Pfam" id="PF00534"/>
    </source>
</evidence>
<dbReference type="CDD" id="cd03801">
    <property type="entry name" value="GT4_PimA-like"/>
    <property type="match status" value="1"/>
</dbReference>
<gene>
    <name evidence="3" type="ORF">QP235_05570</name>
</gene>
<dbReference type="GO" id="GO:0016757">
    <property type="term" value="F:glycosyltransferase activity"/>
    <property type="evidence" value="ECO:0007669"/>
    <property type="project" value="UniProtKB-KW"/>
</dbReference>
<dbReference type="SUPFAM" id="SSF53756">
    <property type="entry name" value="UDP-Glycosyltransferase/glycogen phosphorylase"/>
    <property type="match status" value="1"/>
</dbReference>
<dbReference type="EMBL" id="JASOGN010000018">
    <property type="protein sequence ID" value="MDK6502670.1"/>
    <property type="molecule type" value="Genomic_DNA"/>
</dbReference>
<dbReference type="Pfam" id="PF00534">
    <property type="entry name" value="Glycos_transf_1"/>
    <property type="match status" value="1"/>
</dbReference>
<proteinExistence type="predicted"/>
<dbReference type="EC" id="2.4.-.-" evidence="3"/>
<evidence type="ECO:0000313" key="3">
    <source>
        <dbReference type="EMBL" id="MDK6502670.1"/>
    </source>
</evidence>
<dbReference type="PANTHER" id="PTHR46401:SF2">
    <property type="entry name" value="GLYCOSYLTRANSFERASE WBBK-RELATED"/>
    <property type="match status" value="1"/>
</dbReference>
<feature type="domain" description="Glycosyl transferase family 1" evidence="2">
    <location>
        <begin position="202"/>
        <end position="344"/>
    </location>
</feature>
<evidence type="ECO:0000313" key="4">
    <source>
        <dbReference type="Proteomes" id="UP001230300"/>
    </source>
</evidence>
<comment type="caution">
    <text evidence="3">The sequence shown here is derived from an EMBL/GenBank/DDBJ whole genome shotgun (WGS) entry which is preliminary data.</text>
</comment>
<dbReference type="Proteomes" id="UP001230300">
    <property type="component" value="Unassembled WGS sequence"/>
</dbReference>
<name>A0AAW6XHI8_9LACO</name>
<dbReference type="Gene3D" id="3.40.50.2000">
    <property type="entry name" value="Glycogen Phosphorylase B"/>
    <property type="match status" value="1"/>
</dbReference>
<protein>
    <submittedName>
        <fullName evidence="3">Glycosyltransferase family 4 protein</fullName>
        <ecNumber evidence="3">2.4.-.-</ecNumber>
    </submittedName>
</protein>
<dbReference type="AlphaFoldDB" id="A0AAW6XHI8"/>
<organism evidence="3 4">
    <name type="scientific">Lactobacillus crispatus</name>
    <dbReference type="NCBI Taxonomy" id="47770"/>
    <lineage>
        <taxon>Bacteria</taxon>
        <taxon>Bacillati</taxon>
        <taxon>Bacillota</taxon>
        <taxon>Bacilli</taxon>
        <taxon>Lactobacillales</taxon>
        <taxon>Lactobacillaceae</taxon>
        <taxon>Lactobacillus</taxon>
    </lineage>
</organism>
<dbReference type="RefSeq" id="WP_101887263.1">
    <property type="nucleotide sequence ID" value="NZ_JASOGN010000018.1"/>
</dbReference>
<accession>A0AAW6XHI8</accession>
<keyword evidence="3" id="KW-0328">Glycosyltransferase</keyword>
<evidence type="ECO:0000256" key="1">
    <source>
        <dbReference type="ARBA" id="ARBA00022679"/>
    </source>
</evidence>
<reference evidence="3" key="1">
    <citation type="submission" date="2023-05" db="EMBL/GenBank/DDBJ databases">
        <title>Cataloging the Phylogenetic Diversity of Human Bladder Bacteria.</title>
        <authorList>
            <person name="Du J."/>
        </authorList>
    </citation>
    <scope>NUCLEOTIDE SEQUENCE</scope>
    <source>
        <strain evidence="3">UMB9226</strain>
    </source>
</reference>
<dbReference type="PANTHER" id="PTHR46401">
    <property type="entry name" value="GLYCOSYLTRANSFERASE WBBK-RELATED"/>
    <property type="match status" value="1"/>
</dbReference>